<evidence type="ECO:0000313" key="3">
    <source>
        <dbReference type="Proteomes" id="UP001620514"/>
    </source>
</evidence>
<proteinExistence type="predicted"/>
<dbReference type="EMBL" id="JBIYDN010000049">
    <property type="protein sequence ID" value="MFK4448353.1"/>
    <property type="molecule type" value="Genomic_DNA"/>
</dbReference>
<gene>
    <name evidence="2" type="ORF">ABH943_008397</name>
</gene>
<organism evidence="2 3">
    <name type="scientific">Caballeronia udeis</name>
    <dbReference type="NCBI Taxonomy" id="1232866"/>
    <lineage>
        <taxon>Bacteria</taxon>
        <taxon>Pseudomonadati</taxon>
        <taxon>Pseudomonadota</taxon>
        <taxon>Betaproteobacteria</taxon>
        <taxon>Burkholderiales</taxon>
        <taxon>Burkholderiaceae</taxon>
        <taxon>Caballeronia</taxon>
    </lineage>
</organism>
<evidence type="ECO:0000256" key="1">
    <source>
        <dbReference type="SAM" id="MobiDB-lite"/>
    </source>
</evidence>
<feature type="region of interest" description="Disordered" evidence="1">
    <location>
        <begin position="128"/>
        <end position="152"/>
    </location>
</feature>
<evidence type="ECO:0000313" key="2">
    <source>
        <dbReference type="EMBL" id="MFK4448353.1"/>
    </source>
</evidence>
<protein>
    <submittedName>
        <fullName evidence="2">Uncharacterized protein</fullName>
    </submittedName>
</protein>
<comment type="caution">
    <text evidence="2">The sequence shown here is derived from an EMBL/GenBank/DDBJ whole genome shotgun (WGS) entry which is preliminary data.</text>
</comment>
<reference evidence="2 3" key="1">
    <citation type="submission" date="2024-11" db="EMBL/GenBank/DDBJ databases">
        <title>Using genomics to understand microbial adaptation to soil warming.</title>
        <authorList>
            <person name="Deangelis K.M. PhD."/>
        </authorList>
    </citation>
    <scope>NUCLEOTIDE SEQUENCE [LARGE SCALE GENOMIC DNA]</scope>
    <source>
        <strain evidence="2 3">GAS97</strain>
    </source>
</reference>
<accession>A0ABW8MX95</accession>
<dbReference type="Proteomes" id="UP001620514">
    <property type="component" value="Unassembled WGS sequence"/>
</dbReference>
<name>A0ABW8MX95_9BURK</name>
<sequence>MSPELDHQLCTRYPETFARRHDRDAPIAFGIETCDCWFDLLDALCTSLQWATRQGDPQVVADQVKEKFGGLRFYYDQAISVRQEGMISLAEGLSQRWCAGHCGRQKPTDANAPSAADRAAALARLAALGGTDPGATAGQRRRTSDGSEPDAG</sequence>
<keyword evidence="3" id="KW-1185">Reference proteome</keyword>
<dbReference type="RefSeq" id="WP_404614572.1">
    <property type="nucleotide sequence ID" value="NZ_JBIYDN010000049.1"/>
</dbReference>